<feature type="domain" description="FAD-dependent urate hydroxylase HpyO/Asp monooxygenase CreE-like FAD/NAD(P)-binding" evidence="2">
    <location>
        <begin position="5"/>
        <end position="156"/>
    </location>
</feature>
<dbReference type="Gene3D" id="3.50.50.60">
    <property type="entry name" value="FAD/NAD(P)-binding domain"/>
    <property type="match status" value="1"/>
</dbReference>
<evidence type="ECO:0000259" key="2">
    <source>
        <dbReference type="Pfam" id="PF13454"/>
    </source>
</evidence>
<dbReference type="PANTHER" id="PTHR40254:SF1">
    <property type="entry name" value="BLR0577 PROTEIN"/>
    <property type="match status" value="1"/>
</dbReference>
<protein>
    <submittedName>
        <fullName evidence="3">FAD/NAD(P)-binding domain-containing protein</fullName>
    </submittedName>
</protein>
<dbReference type="InterPro" id="IPR052189">
    <property type="entry name" value="L-asp_N-monooxygenase_NS-form"/>
</dbReference>
<name>A0ABP9TQ89_9MICC</name>
<keyword evidence="4" id="KW-1185">Reference proteome</keyword>
<comment type="caution">
    <text evidence="3">The sequence shown here is derived from an EMBL/GenBank/DDBJ whole genome shotgun (WGS) entry which is preliminary data.</text>
</comment>
<evidence type="ECO:0000313" key="4">
    <source>
        <dbReference type="Proteomes" id="UP001501257"/>
    </source>
</evidence>
<feature type="region of interest" description="Disordered" evidence="1">
    <location>
        <begin position="535"/>
        <end position="554"/>
    </location>
</feature>
<evidence type="ECO:0000313" key="3">
    <source>
        <dbReference type="EMBL" id="GAA5227140.1"/>
    </source>
</evidence>
<gene>
    <name evidence="3" type="ORF">GCM10025778_16730</name>
</gene>
<dbReference type="EMBL" id="BAABLK010000027">
    <property type="protein sequence ID" value="GAA5227140.1"/>
    <property type="molecule type" value="Genomic_DNA"/>
</dbReference>
<proteinExistence type="predicted"/>
<dbReference type="Proteomes" id="UP001501257">
    <property type="component" value="Unassembled WGS sequence"/>
</dbReference>
<accession>A0ABP9TQ89</accession>
<feature type="compositionally biased region" description="Polar residues" evidence="1">
    <location>
        <begin position="545"/>
        <end position="554"/>
    </location>
</feature>
<evidence type="ECO:0000256" key="1">
    <source>
        <dbReference type="SAM" id="MobiDB-lite"/>
    </source>
</evidence>
<sequence length="554" mass="59618">MRRIAFVGAGPKALFALLELHERYPASSAGDLRVEVFDPYPPGAGRVWQAGQPPELRLNVSARIVDASAASLPGSESFADWLARTEPRYSTEQYPPRAVVGRYLSAQFGLLAESAGFSLVHVPARVTDVVRTGDQWEVSSDAGSGYYDQVVLATGHGLPDEGSGTPRGPACNKIPLIARYASLGEEKLPEGSDVLIRGAALTAYDAVLLLTEGRDGRWKELEGAGGPWLEYVPSGREPARITMASRSTLPMDPKPGQVPAWIGTCLEEYRGEVRQWGRDLAARPSGPGAGYAGLWRILLACAGECARMCGAPTTPLGFWRTALTGRGTHGPDTGSSAEHIRRSIEVNRGNAVPGTEWLWARVWSGLYPEMVQAVSRVYWKPAACREFGRVSKSLERLAFGPPERTALKLLALFDNGLLQQGPFPAMLPADTILVDAVTPPSGVLAAPAPAGRPMSSLMAGLLSAGEVMVREAERGLLTDPDGSCIDEGGNRNESLWALGRPTEGPTLGHDTLNRALHDEPRLWAQRIAAFCMPNTLEREHESPDARQSTAHRTP</sequence>
<dbReference type="RefSeq" id="WP_210101616.1">
    <property type="nucleotide sequence ID" value="NZ_BAABLK010000027.1"/>
</dbReference>
<dbReference type="InterPro" id="IPR038732">
    <property type="entry name" value="HpyO/CreE_NAD-binding"/>
</dbReference>
<dbReference type="InterPro" id="IPR036188">
    <property type="entry name" value="FAD/NAD-bd_sf"/>
</dbReference>
<dbReference type="Pfam" id="PF13454">
    <property type="entry name" value="NAD_binding_9"/>
    <property type="match status" value="1"/>
</dbReference>
<dbReference type="SUPFAM" id="SSF51905">
    <property type="entry name" value="FAD/NAD(P)-binding domain"/>
    <property type="match status" value="1"/>
</dbReference>
<dbReference type="PANTHER" id="PTHR40254">
    <property type="entry name" value="BLR0577 PROTEIN"/>
    <property type="match status" value="1"/>
</dbReference>
<organism evidence="3 4">
    <name type="scientific">Paeniglutamicibacter antarcticus</name>
    <dbReference type="NCBI Taxonomy" id="494023"/>
    <lineage>
        <taxon>Bacteria</taxon>
        <taxon>Bacillati</taxon>
        <taxon>Actinomycetota</taxon>
        <taxon>Actinomycetes</taxon>
        <taxon>Micrococcales</taxon>
        <taxon>Micrococcaceae</taxon>
        <taxon>Paeniglutamicibacter</taxon>
    </lineage>
</organism>
<reference evidence="4" key="1">
    <citation type="journal article" date="2019" name="Int. J. Syst. Evol. Microbiol.">
        <title>The Global Catalogue of Microorganisms (GCM) 10K type strain sequencing project: providing services to taxonomists for standard genome sequencing and annotation.</title>
        <authorList>
            <consortium name="The Broad Institute Genomics Platform"/>
            <consortium name="The Broad Institute Genome Sequencing Center for Infectious Disease"/>
            <person name="Wu L."/>
            <person name="Ma J."/>
        </authorList>
    </citation>
    <scope>NUCLEOTIDE SEQUENCE [LARGE SCALE GENOMIC DNA]</scope>
    <source>
        <strain evidence="4">JCM 18952</strain>
    </source>
</reference>